<dbReference type="Gene3D" id="3.30.10.20">
    <property type="match status" value="2"/>
</dbReference>
<keyword evidence="14" id="KW-0472">Membrane</keyword>
<dbReference type="CDD" id="cd06577">
    <property type="entry name" value="PASTA_pknB"/>
    <property type="match status" value="2"/>
</dbReference>
<dbReference type="GO" id="GO:0009252">
    <property type="term" value="P:peptidoglycan biosynthetic process"/>
    <property type="evidence" value="ECO:0007669"/>
    <property type="project" value="UniProtKB-UniRule"/>
</dbReference>
<reference evidence="17 18" key="1">
    <citation type="submission" date="2018-02" db="EMBL/GenBank/DDBJ databases">
        <title>Genomic Encyclopedia of Archaeal and Bacterial Type Strains, Phase II (KMG-II): from individual species to whole genera.</title>
        <authorList>
            <person name="Goeker M."/>
        </authorList>
    </citation>
    <scope>NUCLEOTIDE SEQUENCE [LARGE SCALE GENOMIC DNA]</scope>
    <source>
        <strain evidence="17 18">DSM 29526</strain>
    </source>
</reference>
<dbReference type="InterPro" id="IPR005905">
    <property type="entry name" value="D_ala_D_ala"/>
</dbReference>
<dbReference type="Pfam" id="PF07478">
    <property type="entry name" value="Dala_Dala_lig_C"/>
    <property type="match status" value="4"/>
</dbReference>
<keyword evidence="14" id="KW-0812">Transmembrane</keyword>
<evidence type="ECO:0000256" key="8">
    <source>
        <dbReference type="ARBA" id="ARBA00022960"/>
    </source>
</evidence>
<evidence type="ECO:0000256" key="12">
    <source>
        <dbReference type="HAMAP-Rule" id="MF_00047"/>
    </source>
</evidence>
<dbReference type="GO" id="GO:0008716">
    <property type="term" value="F:D-alanine-D-alanine ligase activity"/>
    <property type="evidence" value="ECO:0007669"/>
    <property type="project" value="UniProtKB-UniRule"/>
</dbReference>
<dbReference type="PROSITE" id="PS51178">
    <property type="entry name" value="PASTA"/>
    <property type="match status" value="1"/>
</dbReference>
<keyword evidence="12" id="KW-0963">Cytoplasm</keyword>
<dbReference type="AlphaFoldDB" id="A0A2S6I8H7"/>
<evidence type="ECO:0000256" key="13">
    <source>
        <dbReference type="PROSITE-ProRule" id="PRU00409"/>
    </source>
</evidence>
<feature type="domain" description="ATP-grasp" evidence="15">
    <location>
        <begin position="159"/>
        <end position="445"/>
    </location>
</feature>
<feature type="transmembrane region" description="Helical" evidence="14">
    <location>
        <begin position="941"/>
        <end position="963"/>
    </location>
</feature>
<dbReference type="InterPro" id="IPR011095">
    <property type="entry name" value="Dala_Dala_lig_C"/>
</dbReference>
<dbReference type="Gene3D" id="3.30.1490.20">
    <property type="entry name" value="ATP-grasp fold, A domain"/>
    <property type="match status" value="2"/>
</dbReference>
<dbReference type="SUPFAM" id="SSF52440">
    <property type="entry name" value="PreATP-grasp domain"/>
    <property type="match status" value="2"/>
</dbReference>
<dbReference type="InterPro" id="IPR011127">
    <property type="entry name" value="Dala_Dala_lig_N"/>
</dbReference>
<dbReference type="PROSITE" id="PS50975">
    <property type="entry name" value="ATP_GRASP"/>
    <property type="match status" value="2"/>
</dbReference>
<organism evidence="17 18">
    <name type="scientific">Neolewinella xylanilytica</name>
    <dbReference type="NCBI Taxonomy" id="1514080"/>
    <lineage>
        <taxon>Bacteria</taxon>
        <taxon>Pseudomonadati</taxon>
        <taxon>Bacteroidota</taxon>
        <taxon>Saprospiria</taxon>
        <taxon>Saprospirales</taxon>
        <taxon>Lewinellaceae</taxon>
        <taxon>Neolewinella</taxon>
    </lineage>
</organism>
<dbReference type="InterPro" id="IPR005543">
    <property type="entry name" value="PASTA_dom"/>
</dbReference>
<evidence type="ECO:0000313" key="17">
    <source>
        <dbReference type="EMBL" id="PPK87782.1"/>
    </source>
</evidence>
<dbReference type="RefSeq" id="WP_104418370.1">
    <property type="nucleotide sequence ID" value="NZ_PTJC01000005.1"/>
</dbReference>
<comment type="cofactor">
    <cofactor evidence="2">
        <name>Mg(2+)</name>
        <dbReference type="ChEBI" id="CHEBI:18420"/>
    </cofactor>
</comment>
<dbReference type="InterPro" id="IPR016185">
    <property type="entry name" value="PreATP-grasp_dom_sf"/>
</dbReference>
<accession>A0A2S6I8H7</accession>
<feature type="domain" description="PASTA" evidence="16">
    <location>
        <begin position="970"/>
        <end position="1036"/>
    </location>
</feature>
<dbReference type="GO" id="GO:0008360">
    <property type="term" value="P:regulation of cell shape"/>
    <property type="evidence" value="ECO:0007669"/>
    <property type="project" value="UniProtKB-KW"/>
</dbReference>
<dbReference type="InterPro" id="IPR011761">
    <property type="entry name" value="ATP-grasp"/>
</dbReference>
<keyword evidence="8 12" id="KW-0133">Cell shape</keyword>
<keyword evidence="5 12" id="KW-0436">Ligase</keyword>
<evidence type="ECO:0000256" key="11">
    <source>
        <dbReference type="ARBA" id="ARBA00047614"/>
    </source>
</evidence>
<dbReference type="GO" id="GO:0046872">
    <property type="term" value="F:metal ion binding"/>
    <property type="evidence" value="ECO:0007669"/>
    <property type="project" value="InterPro"/>
</dbReference>
<dbReference type="PROSITE" id="PS00844">
    <property type="entry name" value="DALA_DALA_LIGASE_2"/>
    <property type="match status" value="1"/>
</dbReference>
<dbReference type="InterPro" id="IPR000291">
    <property type="entry name" value="D-Ala_lig_Van_CS"/>
</dbReference>
<comment type="similarity">
    <text evidence="3 12">Belongs to the D-alanine--D-alanine ligase family.</text>
</comment>
<keyword evidence="9 12" id="KW-0573">Peptidoglycan synthesis</keyword>
<comment type="function">
    <text evidence="12">Cell wall formation.</text>
</comment>
<dbReference type="SMART" id="SM00740">
    <property type="entry name" value="PASTA"/>
    <property type="match status" value="2"/>
</dbReference>
<keyword evidence="18" id="KW-1185">Reference proteome</keyword>
<dbReference type="Proteomes" id="UP000237662">
    <property type="component" value="Unassembled WGS sequence"/>
</dbReference>
<keyword evidence="7 13" id="KW-0067">ATP-binding</keyword>
<keyword evidence="14" id="KW-1133">Transmembrane helix</keyword>
<sequence>MSIKVGIFFGGPSREREISFAGGRTVYDNLDKSLFEPVPIFVDSFRRWYLLDWQYLYRGSIRDFFPPVAMAPESKHGFQVYQESLGPKDELALEEMGSHVGRRIRREELPELIDIAFLALHGEYGEDGQLQRELEYAGVPYTGSGVEASEIGMDKAVQKEMMARDGFPSPPILVIEKENLAATPIEQLFADSVEQIGWPMVVRPARQGSSIGVAILDEEEGLAGFEHAVNAAFFREAILLTDYAERSATDRIEYVRRVSDLRDGIAFPMDAQRGDHRLTIYTPDDLHDYLERAAADGGDPLVLLEGHQTEQRVIIEGFISGKEFSTIVLRKPDGGVVALPPTEIVKFEGELFDYRSKYLPGRSRKVTPINLPGDAIQRIRIETERLFQQLGFHVYARIDGFYTADGTIFLNDPNTTSGMMPSSFFFHQAAEIGLSPSQFLTYIIRTSLQEHGHTDLMQQVDADLDALAASAGAKERVAVLLGGTSFERHISVESGRNVYEKLSSSEAYRPLPVFLTAPIDTRHQDEDFVLYQLPVNLLLKDNADDIRDKLAKQEEHPVIREIRDACRAITARYADPDVVFHPDHLPLAELPDRVDLVFIALHGRPGEDGQVQRKLETLGLPYNGSSPESSEVTIDKYATLHALYDGGLPVTEQLLATKQDFQLNAKGFLQRVEERFGFPIIAKPVDDGCSSAVLLLRNREQLEAYCRLTFEPGGTTERAARRTLKIGEQAEWPLGKSTILFESPITAEGAPKFLEITGGMLTHFDASGDLRYEVFEPSEALAGGEILSLEEKFLAGEGQNLTPARLASGNYDYQHVAKQVKRDLEKAARILDVTGYCRIDAFVRVHEDGRAETIVIEVNSLPGITPATAIFHQAAIAGYQPYQFIAAILDFAKERQRRQGLPPLMASEAVAVTPSLENATPALPDSYRDPKKKASSVVTTILKNVVAALLFFALVFLVLKFGLDWYTNHGESMALPTFEGMQIDQARALAEDNGLGLDVTVGPFDPEKPAGLVVQQQPPVGSRVKNNRTVYLTVLSEDAPDVALPGLVGNYDYNQYVRLLKVKNLKYRIRERQFDARQEDGTILYMYYDDRKITDEDLREGVTVPMGSTIDFVITQRRGDNVQLEDYRCQTFGTAEFAITGSQLVIGEVIGEVSNRNEAYITRTDPAPGSRLETGAKVDLYLSQTRPADCD</sequence>
<dbReference type="Pfam" id="PF03793">
    <property type="entry name" value="PASTA"/>
    <property type="match status" value="1"/>
</dbReference>
<evidence type="ECO:0000256" key="2">
    <source>
        <dbReference type="ARBA" id="ARBA00001946"/>
    </source>
</evidence>
<evidence type="ECO:0000256" key="9">
    <source>
        <dbReference type="ARBA" id="ARBA00022984"/>
    </source>
</evidence>
<comment type="cofactor">
    <cofactor evidence="1">
        <name>Mn(2+)</name>
        <dbReference type="ChEBI" id="CHEBI:29035"/>
    </cofactor>
</comment>
<evidence type="ECO:0000256" key="1">
    <source>
        <dbReference type="ARBA" id="ARBA00001936"/>
    </source>
</evidence>
<evidence type="ECO:0000313" key="18">
    <source>
        <dbReference type="Proteomes" id="UP000237662"/>
    </source>
</evidence>
<dbReference type="EMBL" id="PTJC01000005">
    <property type="protein sequence ID" value="PPK87782.1"/>
    <property type="molecule type" value="Genomic_DNA"/>
</dbReference>
<evidence type="ECO:0000256" key="6">
    <source>
        <dbReference type="ARBA" id="ARBA00022741"/>
    </source>
</evidence>
<evidence type="ECO:0000256" key="4">
    <source>
        <dbReference type="ARBA" id="ARBA00012216"/>
    </source>
</evidence>
<dbReference type="SUPFAM" id="SSF56059">
    <property type="entry name" value="Glutathione synthetase ATP-binding domain-like"/>
    <property type="match status" value="3"/>
</dbReference>
<keyword evidence="10 12" id="KW-0961">Cell wall biogenesis/degradation</keyword>
<comment type="pathway">
    <text evidence="12">Cell wall biogenesis; peptidoglycan biosynthesis.</text>
</comment>
<evidence type="ECO:0000259" key="15">
    <source>
        <dbReference type="PROSITE" id="PS50975"/>
    </source>
</evidence>
<evidence type="ECO:0000256" key="7">
    <source>
        <dbReference type="ARBA" id="ARBA00022840"/>
    </source>
</evidence>
<dbReference type="Pfam" id="PF01820">
    <property type="entry name" value="Dala_Dala_lig_N"/>
    <property type="match status" value="2"/>
</dbReference>
<gene>
    <name evidence="12" type="primary">ddl</name>
    <name evidence="17" type="ORF">CLV84_0734</name>
</gene>
<dbReference type="GO" id="GO:0005737">
    <property type="term" value="C:cytoplasm"/>
    <property type="evidence" value="ECO:0007669"/>
    <property type="project" value="UniProtKB-SubCell"/>
</dbReference>
<comment type="catalytic activity">
    <reaction evidence="11 12">
        <text>2 D-alanine + ATP = D-alanyl-D-alanine + ADP + phosphate + H(+)</text>
        <dbReference type="Rhea" id="RHEA:11224"/>
        <dbReference type="ChEBI" id="CHEBI:15378"/>
        <dbReference type="ChEBI" id="CHEBI:30616"/>
        <dbReference type="ChEBI" id="CHEBI:43474"/>
        <dbReference type="ChEBI" id="CHEBI:57416"/>
        <dbReference type="ChEBI" id="CHEBI:57822"/>
        <dbReference type="ChEBI" id="CHEBI:456216"/>
        <dbReference type="EC" id="6.3.2.4"/>
    </reaction>
</comment>
<dbReference type="Gene3D" id="3.40.50.20">
    <property type="match status" value="2"/>
</dbReference>
<name>A0A2S6I8H7_9BACT</name>
<dbReference type="PANTHER" id="PTHR23132:SF0">
    <property type="entry name" value="D-ALANINE-D-ALANINE LIGASE FAMILY"/>
    <property type="match status" value="1"/>
</dbReference>
<feature type="domain" description="ATP-grasp" evidence="15">
    <location>
        <begin position="640"/>
        <end position="890"/>
    </location>
</feature>
<dbReference type="PANTHER" id="PTHR23132">
    <property type="entry name" value="D-ALANINE--D-ALANINE LIGASE"/>
    <property type="match status" value="1"/>
</dbReference>
<dbReference type="UniPathway" id="UPA00219"/>
<dbReference type="GO" id="GO:0005524">
    <property type="term" value="F:ATP binding"/>
    <property type="evidence" value="ECO:0007669"/>
    <property type="project" value="UniProtKB-UniRule"/>
</dbReference>
<comment type="subcellular location">
    <subcellularLocation>
        <location evidence="12">Cytoplasm</location>
    </subcellularLocation>
</comment>
<evidence type="ECO:0000259" key="16">
    <source>
        <dbReference type="PROSITE" id="PS51178"/>
    </source>
</evidence>
<evidence type="ECO:0000256" key="3">
    <source>
        <dbReference type="ARBA" id="ARBA00010871"/>
    </source>
</evidence>
<dbReference type="InterPro" id="IPR013815">
    <property type="entry name" value="ATP_grasp_subdomain_1"/>
</dbReference>
<dbReference type="HAMAP" id="MF_00047">
    <property type="entry name" value="Dala_Dala_lig"/>
    <property type="match status" value="1"/>
</dbReference>
<evidence type="ECO:0000256" key="14">
    <source>
        <dbReference type="SAM" id="Phobius"/>
    </source>
</evidence>
<evidence type="ECO:0000256" key="5">
    <source>
        <dbReference type="ARBA" id="ARBA00022598"/>
    </source>
</evidence>
<evidence type="ECO:0000256" key="10">
    <source>
        <dbReference type="ARBA" id="ARBA00023316"/>
    </source>
</evidence>
<protein>
    <recommendedName>
        <fullName evidence="4 12">D-alanine--D-alanine ligase</fullName>
        <ecNumber evidence="4 12">6.3.2.4</ecNumber>
    </recommendedName>
    <alternativeName>
        <fullName evidence="12">D-Ala-D-Ala ligase</fullName>
    </alternativeName>
    <alternativeName>
        <fullName evidence="12">D-alanylalanine synthetase</fullName>
    </alternativeName>
</protein>
<dbReference type="EC" id="6.3.2.4" evidence="4 12"/>
<proteinExistence type="inferred from homology"/>
<dbReference type="Gene3D" id="3.30.470.20">
    <property type="entry name" value="ATP-grasp fold, B domain"/>
    <property type="match status" value="4"/>
</dbReference>
<keyword evidence="6 13" id="KW-0547">Nucleotide-binding</keyword>
<dbReference type="GO" id="GO:0071555">
    <property type="term" value="P:cell wall organization"/>
    <property type="evidence" value="ECO:0007669"/>
    <property type="project" value="UniProtKB-KW"/>
</dbReference>
<dbReference type="OrthoDB" id="9813261at2"/>
<comment type="caution">
    <text evidence="17">The sequence shown here is derived from an EMBL/GenBank/DDBJ whole genome shotgun (WGS) entry which is preliminary data.</text>
</comment>